<name>A0A371E871_MUCPR</name>
<proteinExistence type="predicted"/>
<dbReference type="OrthoDB" id="414945at2759"/>
<sequence length="110" mass="12779">MLGCQLIDLPIEQNDGYEELLNQVVPLSRADAEYRALVKGIKELFKLKRLKEELSFLPAIKIVENPIQHDRTKHIEIDYNFICEKPTKLLNRAFHDSLDKLDMSDIYAPP</sequence>
<evidence type="ECO:0000313" key="2">
    <source>
        <dbReference type="Proteomes" id="UP000257109"/>
    </source>
</evidence>
<dbReference type="Proteomes" id="UP000257109">
    <property type="component" value="Unassembled WGS sequence"/>
</dbReference>
<comment type="caution">
    <text evidence="1">The sequence shown here is derived from an EMBL/GenBank/DDBJ whole genome shotgun (WGS) entry which is preliminary data.</text>
</comment>
<gene>
    <name evidence="1" type="ORF">CR513_59457</name>
</gene>
<reference evidence="1" key="1">
    <citation type="submission" date="2018-05" db="EMBL/GenBank/DDBJ databases">
        <title>Draft genome of Mucuna pruriens seed.</title>
        <authorList>
            <person name="Nnadi N.E."/>
            <person name="Vos R."/>
            <person name="Hasami M.H."/>
            <person name="Devisetty U.K."/>
            <person name="Aguiy J.C."/>
        </authorList>
    </citation>
    <scope>NUCLEOTIDE SEQUENCE [LARGE SCALE GENOMIC DNA]</scope>
    <source>
        <strain evidence="1">JCA_2017</strain>
    </source>
</reference>
<protein>
    <recommendedName>
        <fullName evidence="3">Copia protein</fullName>
    </recommendedName>
</protein>
<feature type="non-terminal residue" evidence="1">
    <location>
        <position position="1"/>
    </location>
</feature>
<dbReference type="CDD" id="cd09272">
    <property type="entry name" value="RNase_HI_RT_Ty1"/>
    <property type="match status" value="1"/>
</dbReference>
<evidence type="ECO:0000313" key="1">
    <source>
        <dbReference type="EMBL" id="RDX62231.1"/>
    </source>
</evidence>
<dbReference type="EMBL" id="QJKJ01015616">
    <property type="protein sequence ID" value="RDX62231.1"/>
    <property type="molecule type" value="Genomic_DNA"/>
</dbReference>
<organism evidence="1 2">
    <name type="scientific">Mucuna pruriens</name>
    <name type="common">Velvet bean</name>
    <name type="synonym">Dolichos pruriens</name>
    <dbReference type="NCBI Taxonomy" id="157652"/>
    <lineage>
        <taxon>Eukaryota</taxon>
        <taxon>Viridiplantae</taxon>
        <taxon>Streptophyta</taxon>
        <taxon>Embryophyta</taxon>
        <taxon>Tracheophyta</taxon>
        <taxon>Spermatophyta</taxon>
        <taxon>Magnoliopsida</taxon>
        <taxon>eudicotyledons</taxon>
        <taxon>Gunneridae</taxon>
        <taxon>Pentapetalae</taxon>
        <taxon>rosids</taxon>
        <taxon>fabids</taxon>
        <taxon>Fabales</taxon>
        <taxon>Fabaceae</taxon>
        <taxon>Papilionoideae</taxon>
        <taxon>50 kb inversion clade</taxon>
        <taxon>NPAAA clade</taxon>
        <taxon>indigoferoid/millettioid clade</taxon>
        <taxon>Phaseoleae</taxon>
        <taxon>Mucuna</taxon>
    </lineage>
</organism>
<accession>A0A371E871</accession>
<evidence type="ECO:0008006" key="3">
    <source>
        <dbReference type="Google" id="ProtNLM"/>
    </source>
</evidence>
<dbReference type="AlphaFoldDB" id="A0A371E871"/>
<keyword evidence="2" id="KW-1185">Reference proteome</keyword>